<dbReference type="Pfam" id="PF00155">
    <property type="entry name" value="Aminotran_1_2"/>
    <property type="match status" value="1"/>
</dbReference>
<keyword evidence="7" id="KW-0808">Transferase</keyword>
<dbReference type="PANTHER" id="PTHR43525:SF2">
    <property type="entry name" value="CYSTATHIONINE BETA-LYASE-RELATED"/>
    <property type="match status" value="1"/>
</dbReference>
<dbReference type="GO" id="GO:0008483">
    <property type="term" value="F:transaminase activity"/>
    <property type="evidence" value="ECO:0007669"/>
    <property type="project" value="UniProtKB-KW"/>
</dbReference>
<evidence type="ECO:0000313" key="8">
    <source>
        <dbReference type="Proteomes" id="UP000662814"/>
    </source>
</evidence>
<dbReference type="EMBL" id="CP061169">
    <property type="protein sequence ID" value="QPZ39491.1"/>
    <property type="molecule type" value="Genomic_DNA"/>
</dbReference>
<dbReference type="SUPFAM" id="SSF53383">
    <property type="entry name" value="PLP-dependent transferases"/>
    <property type="match status" value="1"/>
</dbReference>
<dbReference type="CDD" id="cd00609">
    <property type="entry name" value="AAT_like"/>
    <property type="match status" value="1"/>
</dbReference>
<comment type="cofactor">
    <cofactor evidence="1">
        <name>pyridoxal 5'-phosphate</name>
        <dbReference type="ChEBI" id="CHEBI:597326"/>
    </cofactor>
</comment>
<sequence>MKISDWTIDDSRARGCKRWGVYPSSTIDLTVAEMDFPVADPILNAVQDAVGRQAFGYPIPDADSTLPAVASRWLGAQGVSVPPQQVRLISDIIKGLTNAIRYFTAPGTPVAVITPTYSRFLDAVTAAERLIYQVPMTRTTDRYELDLDALENAFKNGSGSLILCNPVNPTGHVFTRSELTAISHLAERYRVRVFADEVHAPIRYGREFIPYSSVGSRAAEHSITFTSASKAWNIPGLRCAFIAFTNEADNRTWERIPRAAKGGISPLGMVATEAALTSGGPWLTEAIEVLRGNRDAMVDALGESGLGHIMIPPDATYLAWLDLREFELADAAEYLRDVAAVATTPGGEHGAAESGFVRVNFATPRDVLLEAVDRMTSALRATRPRGTILSEYEVASH</sequence>
<dbReference type="InterPro" id="IPR004839">
    <property type="entry name" value="Aminotransferase_I/II_large"/>
</dbReference>
<evidence type="ECO:0000313" key="7">
    <source>
        <dbReference type="EMBL" id="QPZ39491.1"/>
    </source>
</evidence>
<evidence type="ECO:0000259" key="6">
    <source>
        <dbReference type="Pfam" id="PF00155"/>
    </source>
</evidence>
<protein>
    <recommendedName>
        <fullName evidence="2">cysteine-S-conjugate beta-lyase</fullName>
        <ecNumber evidence="2">4.4.1.13</ecNumber>
    </recommendedName>
</protein>
<name>A0ABX6YL13_9MICO</name>
<evidence type="ECO:0000256" key="4">
    <source>
        <dbReference type="ARBA" id="ARBA00023239"/>
    </source>
</evidence>
<dbReference type="EC" id="4.4.1.13" evidence="2"/>
<feature type="domain" description="Aminotransferase class I/classII large" evidence="6">
    <location>
        <begin position="27"/>
        <end position="374"/>
    </location>
</feature>
<gene>
    <name evidence="7" type="ORF">HCR76_05385</name>
</gene>
<evidence type="ECO:0000256" key="5">
    <source>
        <dbReference type="ARBA" id="ARBA00037974"/>
    </source>
</evidence>
<keyword evidence="4" id="KW-0456">Lyase</keyword>
<dbReference type="InterPro" id="IPR051798">
    <property type="entry name" value="Class-II_PLP-Dep_Aminotrans"/>
</dbReference>
<dbReference type="InterPro" id="IPR015424">
    <property type="entry name" value="PyrdxlP-dep_Trfase"/>
</dbReference>
<evidence type="ECO:0000256" key="2">
    <source>
        <dbReference type="ARBA" id="ARBA00012224"/>
    </source>
</evidence>
<evidence type="ECO:0000256" key="1">
    <source>
        <dbReference type="ARBA" id="ARBA00001933"/>
    </source>
</evidence>
<dbReference type="Proteomes" id="UP000662814">
    <property type="component" value="Chromosome"/>
</dbReference>
<proteinExistence type="inferred from homology"/>
<reference evidence="7 8" key="1">
    <citation type="submission" date="2020-12" db="EMBL/GenBank/DDBJ databases">
        <title>Microbacterium sp. HY060.</title>
        <authorList>
            <person name="Zhou J."/>
        </authorList>
    </citation>
    <scope>NUCLEOTIDE SEQUENCE [LARGE SCALE GENOMIC DNA]</scope>
    <source>
        <strain evidence="7 8">HY60</strain>
    </source>
</reference>
<dbReference type="InterPro" id="IPR015421">
    <property type="entry name" value="PyrdxlP-dep_Trfase_major"/>
</dbReference>
<accession>A0ABX6YL13</accession>
<dbReference type="RefSeq" id="WP_166988924.1">
    <property type="nucleotide sequence ID" value="NZ_CP061169.1"/>
</dbReference>
<dbReference type="Gene3D" id="3.40.640.10">
    <property type="entry name" value="Type I PLP-dependent aspartate aminotransferase-like (Major domain)"/>
    <property type="match status" value="1"/>
</dbReference>
<keyword evidence="7" id="KW-0032">Aminotransferase</keyword>
<comment type="similarity">
    <text evidence="5">Belongs to the class-II pyridoxal-phosphate-dependent aminotransferase family. MalY/PatB cystathionine beta-lyase subfamily.</text>
</comment>
<keyword evidence="3" id="KW-0663">Pyridoxal phosphate</keyword>
<keyword evidence="8" id="KW-1185">Reference proteome</keyword>
<dbReference type="PANTHER" id="PTHR43525">
    <property type="entry name" value="PROTEIN MALY"/>
    <property type="match status" value="1"/>
</dbReference>
<organism evidence="7 8">
    <name type="scientific">Paramicrobacterium chengjingii</name>
    <dbReference type="NCBI Taxonomy" id="2769067"/>
    <lineage>
        <taxon>Bacteria</taxon>
        <taxon>Bacillati</taxon>
        <taxon>Actinomycetota</taxon>
        <taxon>Actinomycetes</taxon>
        <taxon>Micrococcales</taxon>
        <taxon>Microbacteriaceae</taxon>
        <taxon>Paramicrobacterium</taxon>
    </lineage>
</organism>
<dbReference type="InterPro" id="IPR015422">
    <property type="entry name" value="PyrdxlP-dep_Trfase_small"/>
</dbReference>
<evidence type="ECO:0000256" key="3">
    <source>
        <dbReference type="ARBA" id="ARBA00022898"/>
    </source>
</evidence>
<dbReference type="Gene3D" id="3.90.1150.10">
    <property type="entry name" value="Aspartate Aminotransferase, domain 1"/>
    <property type="match status" value="1"/>
</dbReference>